<dbReference type="PROSITE" id="PS00211">
    <property type="entry name" value="ABC_TRANSPORTER_1"/>
    <property type="match status" value="1"/>
</dbReference>
<dbReference type="Gene3D" id="1.20.1560.10">
    <property type="entry name" value="ABC transporter type 1, transmembrane domain"/>
    <property type="match status" value="1"/>
</dbReference>
<keyword evidence="2" id="KW-0813">Transport</keyword>
<dbReference type="GO" id="GO:0034040">
    <property type="term" value="F:ATPase-coupled lipid transmembrane transporter activity"/>
    <property type="evidence" value="ECO:0007669"/>
    <property type="project" value="TreeGrafter"/>
</dbReference>
<feature type="domain" description="ABC transporter" evidence="10">
    <location>
        <begin position="336"/>
        <end position="570"/>
    </location>
</feature>
<proteinExistence type="predicted"/>
<dbReference type="STRING" id="142588.SAMN04488559_10192"/>
<feature type="transmembrane region" description="Helical" evidence="9">
    <location>
        <begin position="273"/>
        <end position="296"/>
    </location>
</feature>
<evidence type="ECO:0000256" key="1">
    <source>
        <dbReference type="ARBA" id="ARBA00004651"/>
    </source>
</evidence>
<dbReference type="InterPro" id="IPR003593">
    <property type="entry name" value="AAA+_ATPase"/>
</dbReference>
<evidence type="ECO:0000313" key="12">
    <source>
        <dbReference type="EMBL" id="SER50845.1"/>
    </source>
</evidence>
<dbReference type="PANTHER" id="PTHR24221:SF397">
    <property type="entry name" value="ABC TRANSPORTER, ATP-BINDING TRANSMEMBRANE PROTEIN"/>
    <property type="match status" value="1"/>
</dbReference>
<name>A0A1H9PSQ6_9LACT</name>
<dbReference type="FunFam" id="3.40.50.300:FF:000221">
    <property type="entry name" value="Multidrug ABC transporter ATP-binding protein"/>
    <property type="match status" value="1"/>
</dbReference>
<evidence type="ECO:0000256" key="7">
    <source>
        <dbReference type="ARBA" id="ARBA00022989"/>
    </source>
</evidence>
<evidence type="ECO:0000313" key="13">
    <source>
        <dbReference type="Proteomes" id="UP000198948"/>
    </source>
</evidence>
<comment type="subcellular location">
    <subcellularLocation>
        <location evidence="1">Cell membrane</location>
        <topology evidence="1">Multi-pass membrane protein</topology>
    </subcellularLocation>
</comment>
<evidence type="ECO:0000256" key="5">
    <source>
        <dbReference type="ARBA" id="ARBA00022741"/>
    </source>
</evidence>
<keyword evidence="5" id="KW-0547">Nucleotide-binding</keyword>
<dbReference type="InterPro" id="IPR017871">
    <property type="entry name" value="ABC_transporter-like_CS"/>
</dbReference>
<feature type="transmembrane region" description="Helical" evidence="9">
    <location>
        <begin position="242"/>
        <end position="261"/>
    </location>
</feature>
<dbReference type="CDD" id="cd07346">
    <property type="entry name" value="ABC_6TM_exporters"/>
    <property type="match status" value="1"/>
</dbReference>
<evidence type="ECO:0000256" key="2">
    <source>
        <dbReference type="ARBA" id="ARBA00022448"/>
    </source>
</evidence>
<dbReference type="OrthoDB" id="9802264at2"/>
<evidence type="ECO:0000256" key="9">
    <source>
        <dbReference type="SAM" id="Phobius"/>
    </source>
</evidence>
<keyword evidence="7 9" id="KW-1133">Transmembrane helix</keyword>
<dbReference type="Gene3D" id="3.40.50.300">
    <property type="entry name" value="P-loop containing nucleotide triphosphate hydrolases"/>
    <property type="match status" value="1"/>
</dbReference>
<protein>
    <submittedName>
        <fullName evidence="12">ATP-binding cassette, subfamily B</fullName>
    </submittedName>
</protein>
<dbReference type="Pfam" id="PF00005">
    <property type="entry name" value="ABC_tran"/>
    <property type="match status" value="1"/>
</dbReference>
<evidence type="ECO:0000256" key="6">
    <source>
        <dbReference type="ARBA" id="ARBA00022840"/>
    </source>
</evidence>
<gene>
    <name evidence="12" type="ORF">SAMN04488559_10192</name>
</gene>
<keyword evidence="4 9" id="KW-0812">Transmembrane</keyword>
<dbReference type="SUPFAM" id="SSF90123">
    <property type="entry name" value="ABC transporter transmembrane region"/>
    <property type="match status" value="1"/>
</dbReference>
<dbReference type="SMART" id="SM00382">
    <property type="entry name" value="AAA"/>
    <property type="match status" value="1"/>
</dbReference>
<evidence type="ECO:0000256" key="3">
    <source>
        <dbReference type="ARBA" id="ARBA00022475"/>
    </source>
</evidence>
<keyword evidence="8 9" id="KW-0472">Membrane</keyword>
<evidence type="ECO:0000256" key="8">
    <source>
        <dbReference type="ARBA" id="ARBA00023136"/>
    </source>
</evidence>
<evidence type="ECO:0000259" key="10">
    <source>
        <dbReference type="PROSITE" id="PS50893"/>
    </source>
</evidence>
<dbReference type="InterPro" id="IPR027417">
    <property type="entry name" value="P-loop_NTPase"/>
</dbReference>
<feature type="transmembrane region" description="Helical" evidence="9">
    <location>
        <begin position="20"/>
        <end position="43"/>
    </location>
</feature>
<keyword evidence="13" id="KW-1185">Reference proteome</keyword>
<dbReference type="GO" id="GO:0140359">
    <property type="term" value="F:ABC-type transporter activity"/>
    <property type="evidence" value="ECO:0007669"/>
    <property type="project" value="InterPro"/>
</dbReference>
<reference evidence="12 13" key="1">
    <citation type="submission" date="2016-10" db="EMBL/GenBank/DDBJ databases">
        <authorList>
            <person name="de Groot N.N."/>
        </authorList>
    </citation>
    <scope>NUCLEOTIDE SEQUENCE [LARGE SCALE GENOMIC DNA]</scope>
    <source>
        <strain evidence="12 13">DSM 13760</strain>
    </source>
</reference>
<accession>A0A1H9PSQ6</accession>
<dbReference type="RefSeq" id="WP_092649251.1">
    <property type="nucleotide sequence ID" value="NZ_FOHA01000001.1"/>
</dbReference>
<dbReference type="InterPro" id="IPR039421">
    <property type="entry name" value="Type_1_exporter"/>
</dbReference>
<dbReference type="InterPro" id="IPR011527">
    <property type="entry name" value="ABC1_TM_dom"/>
</dbReference>
<dbReference type="EMBL" id="FOHA01000001">
    <property type="protein sequence ID" value="SER50845.1"/>
    <property type="molecule type" value="Genomic_DNA"/>
</dbReference>
<dbReference type="PANTHER" id="PTHR24221">
    <property type="entry name" value="ATP-BINDING CASSETTE SUB-FAMILY B"/>
    <property type="match status" value="1"/>
</dbReference>
<dbReference type="GO" id="GO:0005886">
    <property type="term" value="C:plasma membrane"/>
    <property type="evidence" value="ECO:0007669"/>
    <property type="project" value="UniProtKB-SubCell"/>
</dbReference>
<keyword evidence="6 12" id="KW-0067">ATP-binding</keyword>
<sequence length="586" mass="66440">MENLKKLISYTGNYRKFLYGSIFLSALSTLLLFIPYYSVYRLISFSLLRGKEYDVTFYGLIALSSIILGLLMYYLSLWCSHLAGFRIERNMRNTGMNRLLNVSLNFFDTNESGKVRKTIDDNAAITHSFVAHNLPDLVNTVISPILILSVMFYLSWQLALLLIVVMVLSLLCIKRMMGNVETMQKYLTSLERMTTEATEFVRGMQVIKIFNASLDTFKNFRQSINDYSDWALKYSFSVRQPFIANQIVLNALGVILVLVAYPFLQQSPLDTLFFVNLIFCMIFSSKLVSFLLKILYTGKNASMAFEAVNRLDGLFEAYEMTEPVTQASSEFHTYDIAFKDVAFSYIEGLPVLKKLSFVVPEGSLMAIVGGSGSGKSTIAKLASKMYEGYDGRIEIGGVPLNKIDEEFLMDNMSYIFQETKLFNKSILDNLKMANPMATKERIQKALKDSECLEIIDKLPLGLDTKIGSTGVYLSGGEQQRLAICRVFLKDDPIIILDEVSASIDPENEYKIQLALDRLIQHKTVIMIAHKLSLIENADQIIVLKEGEIVEKGTHHSLLEKHGIYEKMQALYVQTKHWNLEEGKNNA</sequence>
<organism evidence="12 13">
    <name type="scientific">Isobaculum melis</name>
    <dbReference type="NCBI Taxonomy" id="142588"/>
    <lineage>
        <taxon>Bacteria</taxon>
        <taxon>Bacillati</taxon>
        <taxon>Bacillota</taxon>
        <taxon>Bacilli</taxon>
        <taxon>Lactobacillales</taxon>
        <taxon>Carnobacteriaceae</taxon>
        <taxon>Isobaculum</taxon>
    </lineage>
</organism>
<dbReference type="PROSITE" id="PS50929">
    <property type="entry name" value="ABC_TM1F"/>
    <property type="match status" value="1"/>
</dbReference>
<dbReference type="AlphaFoldDB" id="A0A1H9PSQ6"/>
<evidence type="ECO:0000259" key="11">
    <source>
        <dbReference type="PROSITE" id="PS50929"/>
    </source>
</evidence>
<feature type="transmembrane region" description="Helical" evidence="9">
    <location>
        <begin position="145"/>
        <end position="173"/>
    </location>
</feature>
<dbReference type="InterPro" id="IPR036640">
    <property type="entry name" value="ABC1_TM_sf"/>
</dbReference>
<dbReference type="GO" id="GO:0005524">
    <property type="term" value="F:ATP binding"/>
    <property type="evidence" value="ECO:0007669"/>
    <property type="project" value="UniProtKB-KW"/>
</dbReference>
<feature type="domain" description="ABC transmembrane type-1" evidence="11">
    <location>
        <begin position="20"/>
        <end position="270"/>
    </location>
</feature>
<dbReference type="GO" id="GO:0016887">
    <property type="term" value="F:ATP hydrolysis activity"/>
    <property type="evidence" value="ECO:0007669"/>
    <property type="project" value="InterPro"/>
</dbReference>
<evidence type="ECO:0000256" key="4">
    <source>
        <dbReference type="ARBA" id="ARBA00022692"/>
    </source>
</evidence>
<dbReference type="Proteomes" id="UP000198948">
    <property type="component" value="Unassembled WGS sequence"/>
</dbReference>
<keyword evidence="3" id="KW-1003">Cell membrane</keyword>
<dbReference type="PROSITE" id="PS50893">
    <property type="entry name" value="ABC_TRANSPORTER_2"/>
    <property type="match status" value="1"/>
</dbReference>
<dbReference type="InterPro" id="IPR003439">
    <property type="entry name" value="ABC_transporter-like_ATP-bd"/>
</dbReference>
<dbReference type="Pfam" id="PF00664">
    <property type="entry name" value="ABC_membrane"/>
    <property type="match status" value="1"/>
</dbReference>
<dbReference type="SUPFAM" id="SSF52540">
    <property type="entry name" value="P-loop containing nucleoside triphosphate hydrolases"/>
    <property type="match status" value="1"/>
</dbReference>
<feature type="transmembrane region" description="Helical" evidence="9">
    <location>
        <begin position="55"/>
        <end position="75"/>
    </location>
</feature>